<dbReference type="AlphaFoldDB" id="A0AAU7CND6"/>
<organism evidence="6">
    <name type="scientific">Singulisphaera sp. Ch08</name>
    <dbReference type="NCBI Taxonomy" id="3120278"/>
    <lineage>
        <taxon>Bacteria</taxon>
        <taxon>Pseudomonadati</taxon>
        <taxon>Planctomycetota</taxon>
        <taxon>Planctomycetia</taxon>
        <taxon>Isosphaerales</taxon>
        <taxon>Isosphaeraceae</taxon>
        <taxon>Singulisphaera</taxon>
    </lineage>
</organism>
<dbReference type="Gene3D" id="1.10.357.10">
    <property type="entry name" value="Tetracycline Repressor, domain 2"/>
    <property type="match status" value="1"/>
</dbReference>
<evidence type="ECO:0000256" key="2">
    <source>
        <dbReference type="ARBA" id="ARBA00023125"/>
    </source>
</evidence>
<protein>
    <submittedName>
        <fullName evidence="6">TetR family transcriptional regulator C-terminal domain-containing protein</fullName>
    </submittedName>
</protein>
<dbReference type="InterPro" id="IPR036271">
    <property type="entry name" value="Tet_transcr_reg_TetR-rel_C_sf"/>
</dbReference>
<sequence>MSKEKTKTVLLEAGKRVFLEKGYNHAGIEAIIQAAGVPKGSFYYYFTSKEDFGLQVLDSFAEQYNENFDRDLGDLSLSPLDRLRRYFDSACERIQSQECRNGCLAGNLSQEMAAQSEAFRARLEEIFEGWVNRYAEVLGQAQQLGEIPPHVDVHELAEFWLNSWQGAVLRAKTIRSVVPLQTFLNVMFGSLLHVPS</sequence>
<dbReference type="InterPro" id="IPR011075">
    <property type="entry name" value="TetR_C"/>
</dbReference>
<dbReference type="PANTHER" id="PTHR47506">
    <property type="entry name" value="TRANSCRIPTIONAL REGULATORY PROTEIN"/>
    <property type="match status" value="1"/>
</dbReference>
<keyword evidence="3" id="KW-0804">Transcription</keyword>
<dbReference type="Pfam" id="PF16925">
    <property type="entry name" value="TetR_C_13"/>
    <property type="match status" value="1"/>
</dbReference>
<dbReference type="GO" id="GO:0003677">
    <property type="term" value="F:DNA binding"/>
    <property type="evidence" value="ECO:0007669"/>
    <property type="project" value="UniProtKB-UniRule"/>
</dbReference>
<evidence type="ECO:0000256" key="1">
    <source>
        <dbReference type="ARBA" id="ARBA00023015"/>
    </source>
</evidence>
<dbReference type="PROSITE" id="PS50977">
    <property type="entry name" value="HTH_TETR_2"/>
    <property type="match status" value="1"/>
</dbReference>
<gene>
    <name evidence="6" type="ORF">V5E97_10920</name>
</gene>
<feature type="DNA-binding region" description="H-T-H motif" evidence="4">
    <location>
        <begin position="27"/>
        <end position="46"/>
    </location>
</feature>
<proteinExistence type="predicted"/>
<dbReference type="InterPro" id="IPR001647">
    <property type="entry name" value="HTH_TetR"/>
</dbReference>
<dbReference type="PANTHER" id="PTHR47506:SF6">
    <property type="entry name" value="HTH-TYPE TRANSCRIPTIONAL REPRESSOR NEMR"/>
    <property type="match status" value="1"/>
</dbReference>
<evidence type="ECO:0000256" key="4">
    <source>
        <dbReference type="PROSITE-ProRule" id="PRU00335"/>
    </source>
</evidence>
<dbReference type="Pfam" id="PF00440">
    <property type="entry name" value="TetR_N"/>
    <property type="match status" value="1"/>
</dbReference>
<keyword evidence="1" id="KW-0805">Transcription regulation</keyword>
<dbReference type="SUPFAM" id="SSF48498">
    <property type="entry name" value="Tetracyclin repressor-like, C-terminal domain"/>
    <property type="match status" value="1"/>
</dbReference>
<dbReference type="RefSeq" id="WP_406699369.1">
    <property type="nucleotide sequence ID" value="NZ_CP155447.1"/>
</dbReference>
<name>A0AAU7CND6_9BACT</name>
<evidence type="ECO:0000313" key="6">
    <source>
        <dbReference type="EMBL" id="XBH06519.1"/>
    </source>
</evidence>
<keyword evidence="2 4" id="KW-0238">DNA-binding</keyword>
<evidence type="ECO:0000259" key="5">
    <source>
        <dbReference type="PROSITE" id="PS50977"/>
    </source>
</evidence>
<evidence type="ECO:0000256" key="3">
    <source>
        <dbReference type="ARBA" id="ARBA00023163"/>
    </source>
</evidence>
<dbReference type="EMBL" id="CP155447">
    <property type="protein sequence ID" value="XBH06519.1"/>
    <property type="molecule type" value="Genomic_DNA"/>
</dbReference>
<dbReference type="InterPro" id="IPR009057">
    <property type="entry name" value="Homeodomain-like_sf"/>
</dbReference>
<reference evidence="6" key="1">
    <citation type="submission" date="2024-05" db="EMBL/GenBank/DDBJ databases">
        <title>Planctomycetes of the genus Singulisphaera possess chitinolytic capabilities.</title>
        <authorList>
            <person name="Ivanova A."/>
        </authorList>
    </citation>
    <scope>NUCLEOTIDE SEQUENCE</scope>
    <source>
        <strain evidence="6">Ch08T</strain>
    </source>
</reference>
<dbReference type="SUPFAM" id="SSF46689">
    <property type="entry name" value="Homeodomain-like"/>
    <property type="match status" value="1"/>
</dbReference>
<dbReference type="PRINTS" id="PR00455">
    <property type="entry name" value="HTHTETR"/>
</dbReference>
<accession>A0AAU7CND6</accession>
<feature type="domain" description="HTH tetR-type" evidence="5">
    <location>
        <begin position="4"/>
        <end position="64"/>
    </location>
</feature>